<evidence type="ECO:0000313" key="11">
    <source>
        <dbReference type="EMBL" id="BDG08149.1"/>
    </source>
</evidence>
<dbReference type="EC" id="2.7.4.8" evidence="2 9"/>
<comment type="similarity">
    <text evidence="1 9">Belongs to the guanylate kinase family.</text>
</comment>
<comment type="function">
    <text evidence="9">Essential for recycling GMP and indirectly, cGMP.</text>
</comment>
<feature type="domain" description="Guanylate kinase-like" evidence="10">
    <location>
        <begin position="6"/>
        <end position="186"/>
    </location>
</feature>
<proteinExistence type="inferred from homology"/>
<dbReference type="InterPro" id="IPR017665">
    <property type="entry name" value="Guanylate_kinase"/>
</dbReference>
<evidence type="ECO:0000256" key="7">
    <source>
        <dbReference type="ARBA" id="ARBA00022840"/>
    </source>
</evidence>
<name>A0ABM7X8H6_9BACT</name>
<dbReference type="Gene3D" id="3.30.63.10">
    <property type="entry name" value="Guanylate Kinase phosphate binding domain"/>
    <property type="match status" value="1"/>
</dbReference>
<keyword evidence="6 9" id="KW-0418">Kinase</keyword>
<dbReference type="Proteomes" id="UP001162734">
    <property type="component" value="Chromosome"/>
</dbReference>
<dbReference type="GO" id="GO:0016301">
    <property type="term" value="F:kinase activity"/>
    <property type="evidence" value="ECO:0007669"/>
    <property type="project" value="UniProtKB-KW"/>
</dbReference>
<reference evidence="12" key="1">
    <citation type="journal article" date="2022" name="Int. J. Syst. Evol. Microbiol.">
        <title>Anaeromyxobacter oryzae sp. nov., Anaeromyxobacter diazotrophicus sp. nov. and Anaeromyxobacter paludicola sp. nov., isolated from paddy soils.</title>
        <authorList>
            <person name="Itoh H."/>
            <person name="Xu Z."/>
            <person name="Mise K."/>
            <person name="Masuda Y."/>
            <person name="Ushijima N."/>
            <person name="Hayakawa C."/>
            <person name="Shiratori Y."/>
            <person name="Senoo K."/>
        </authorList>
    </citation>
    <scope>NUCLEOTIDE SEQUENCE [LARGE SCALE GENOMIC DNA]</scope>
    <source>
        <strain evidence="12">Red630</strain>
    </source>
</reference>
<dbReference type="PANTHER" id="PTHR23117">
    <property type="entry name" value="GUANYLATE KINASE-RELATED"/>
    <property type="match status" value="1"/>
</dbReference>
<dbReference type="SUPFAM" id="SSF52540">
    <property type="entry name" value="P-loop containing nucleoside triphosphate hydrolases"/>
    <property type="match status" value="1"/>
</dbReference>
<dbReference type="RefSeq" id="WP_248345335.1">
    <property type="nucleotide sequence ID" value="NZ_AP025592.1"/>
</dbReference>
<protein>
    <recommendedName>
        <fullName evidence="3 9">Guanylate kinase</fullName>
        <ecNumber evidence="2 9">2.7.4.8</ecNumber>
    </recommendedName>
    <alternativeName>
        <fullName evidence="8 9">GMP kinase</fullName>
    </alternativeName>
</protein>
<evidence type="ECO:0000256" key="2">
    <source>
        <dbReference type="ARBA" id="ARBA00012961"/>
    </source>
</evidence>
<evidence type="ECO:0000256" key="5">
    <source>
        <dbReference type="ARBA" id="ARBA00022741"/>
    </source>
</evidence>
<sequence>MSSEPGLLLVLSAPSGAGKTTLARRFVAEHPEAAFSVSATTRAPRGAERDGVDYHFVTPERFSGLVEEGAFAEWAEVHGQRYGTLRRTVDETLSLGRIAVFDIDVQGGAQLKALWPAQALTVFVLPPSPAELERRLRGRSTDADEVIARRLRAARAEVERGLAWYQYVVVNDALDDAYRALEAIVRAARAELGGAPDPAATAEAERHRLARLDLAAWR</sequence>
<keyword evidence="12" id="KW-1185">Reference proteome</keyword>
<evidence type="ECO:0000313" key="12">
    <source>
        <dbReference type="Proteomes" id="UP001162734"/>
    </source>
</evidence>
<evidence type="ECO:0000256" key="4">
    <source>
        <dbReference type="ARBA" id="ARBA00022679"/>
    </source>
</evidence>
<evidence type="ECO:0000256" key="1">
    <source>
        <dbReference type="ARBA" id="ARBA00005790"/>
    </source>
</evidence>
<comment type="catalytic activity">
    <reaction evidence="9">
        <text>GMP + ATP = GDP + ADP</text>
        <dbReference type="Rhea" id="RHEA:20780"/>
        <dbReference type="ChEBI" id="CHEBI:30616"/>
        <dbReference type="ChEBI" id="CHEBI:58115"/>
        <dbReference type="ChEBI" id="CHEBI:58189"/>
        <dbReference type="ChEBI" id="CHEBI:456216"/>
        <dbReference type="EC" id="2.7.4.8"/>
    </reaction>
</comment>
<dbReference type="HAMAP" id="MF_00328">
    <property type="entry name" value="Guanylate_kinase"/>
    <property type="match status" value="1"/>
</dbReference>
<dbReference type="Pfam" id="PF00625">
    <property type="entry name" value="Guanylate_kin"/>
    <property type="match status" value="1"/>
</dbReference>
<evidence type="ECO:0000256" key="6">
    <source>
        <dbReference type="ARBA" id="ARBA00022777"/>
    </source>
</evidence>
<gene>
    <name evidence="9 11" type="primary">gmk</name>
    <name evidence="11" type="ORF">AMPC_12620</name>
</gene>
<dbReference type="PROSITE" id="PS50052">
    <property type="entry name" value="GUANYLATE_KINASE_2"/>
    <property type="match status" value="1"/>
</dbReference>
<evidence type="ECO:0000259" key="10">
    <source>
        <dbReference type="PROSITE" id="PS50052"/>
    </source>
</evidence>
<dbReference type="InterPro" id="IPR020590">
    <property type="entry name" value="Guanylate_kinase_CS"/>
</dbReference>
<organism evidence="11 12">
    <name type="scientific">Anaeromyxobacter paludicola</name>
    <dbReference type="NCBI Taxonomy" id="2918171"/>
    <lineage>
        <taxon>Bacteria</taxon>
        <taxon>Pseudomonadati</taxon>
        <taxon>Myxococcota</taxon>
        <taxon>Myxococcia</taxon>
        <taxon>Myxococcales</taxon>
        <taxon>Cystobacterineae</taxon>
        <taxon>Anaeromyxobacteraceae</taxon>
        <taxon>Anaeromyxobacter</taxon>
    </lineage>
</organism>
<keyword evidence="5 9" id="KW-0547">Nucleotide-binding</keyword>
<dbReference type="InterPro" id="IPR008144">
    <property type="entry name" value="Guanylate_kin-like_dom"/>
</dbReference>
<dbReference type="PANTHER" id="PTHR23117:SF13">
    <property type="entry name" value="GUANYLATE KINASE"/>
    <property type="match status" value="1"/>
</dbReference>
<keyword evidence="7 9" id="KW-0067">ATP-binding</keyword>
<evidence type="ECO:0000256" key="8">
    <source>
        <dbReference type="ARBA" id="ARBA00030128"/>
    </source>
</evidence>
<comment type="subcellular location">
    <subcellularLocation>
        <location evidence="9">Cytoplasm</location>
    </subcellularLocation>
</comment>
<dbReference type="Gene3D" id="3.40.50.300">
    <property type="entry name" value="P-loop containing nucleotide triphosphate hydrolases"/>
    <property type="match status" value="1"/>
</dbReference>
<keyword evidence="4 9" id="KW-0808">Transferase</keyword>
<dbReference type="SMART" id="SM00072">
    <property type="entry name" value="GuKc"/>
    <property type="match status" value="1"/>
</dbReference>
<dbReference type="EMBL" id="AP025592">
    <property type="protein sequence ID" value="BDG08149.1"/>
    <property type="molecule type" value="Genomic_DNA"/>
</dbReference>
<dbReference type="PROSITE" id="PS00856">
    <property type="entry name" value="GUANYLATE_KINASE_1"/>
    <property type="match status" value="1"/>
</dbReference>
<dbReference type="NCBIfam" id="TIGR03263">
    <property type="entry name" value="guanyl_kin"/>
    <property type="match status" value="1"/>
</dbReference>
<dbReference type="CDD" id="cd00071">
    <property type="entry name" value="GMPK"/>
    <property type="match status" value="1"/>
</dbReference>
<dbReference type="InterPro" id="IPR027417">
    <property type="entry name" value="P-loop_NTPase"/>
</dbReference>
<dbReference type="InterPro" id="IPR008145">
    <property type="entry name" value="GK/Ca_channel_bsu"/>
</dbReference>
<keyword evidence="9" id="KW-0963">Cytoplasm</keyword>
<evidence type="ECO:0000256" key="9">
    <source>
        <dbReference type="HAMAP-Rule" id="MF_00328"/>
    </source>
</evidence>
<accession>A0ABM7X8H6</accession>
<feature type="binding site" evidence="9">
    <location>
        <begin position="13"/>
        <end position="20"/>
    </location>
    <ligand>
        <name>ATP</name>
        <dbReference type="ChEBI" id="CHEBI:30616"/>
    </ligand>
</feature>
<evidence type="ECO:0000256" key="3">
    <source>
        <dbReference type="ARBA" id="ARBA00016296"/>
    </source>
</evidence>